<keyword evidence="2" id="KW-0805">Transcription regulation</keyword>
<dbReference type="AlphaFoldDB" id="A0A160FJK6"/>
<keyword evidence="4" id="KW-0804">Transcription</keyword>
<dbReference type="SUPFAM" id="SSF53850">
    <property type="entry name" value="Periplasmic binding protein-like II"/>
    <property type="match status" value="1"/>
</dbReference>
<dbReference type="EMBL" id="CP014578">
    <property type="protein sequence ID" value="ANB72118.1"/>
    <property type="molecule type" value="Genomic_DNA"/>
</dbReference>
<sequence length="119" mass="13164">MLPKGKFARVNWLQTSVLRLILIRTRHLLTIGQQAGFTRNTEFHTKDFLTALVHVASGHGVAVVPDSIRTIKLPGLAFRELYEVVDVSDLYLVLRRNDSSPAVSSLRAIALEAGGEKVD</sequence>
<evidence type="ECO:0000256" key="3">
    <source>
        <dbReference type="ARBA" id="ARBA00023125"/>
    </source>
</evidence>
<evidence type="ECO:0000259" key="5">
    <source>
        <dbReference type="Pfam" id="PF03466"/>
    </source>
</evidence>
<protein>
    <recommendedName>
        <fullName evidence="5">LysR substrate-binding domain-containing protein</fullName>
    </recommendedName>
</protein>
<dbReference type="GO" id="GO:0003677">
    <property type="term" value="F:DNA binding"/>
    <property type="evidence" value="ECO:0007669"/>
    <property type="project" value="UniProtKB-KW"/>
</dbReference>
<dbReference type="PANTHER" id="PTHR30346">
    <property type="entry name" value="TRANSCRIPTIONAL DUAL REGULATOR HCAR-RELATED"/>
    <property type="match status" value="1"/>
</dbReference>
<dbReference type="InterPro" id="IPR005119">
    <property type="entry name" value="LysR_subst-bd"/>
</dbReference>
<evidence type="ECO:0000256" key="1">
    <source>
        <dbReference type="ARBA" id="ARBA00009437"/>
    </source>
</evidence>
<feature type="domain" description="LysR substrate-binding" evidence="5">
    <location>
        <begin position="25"/>
        <end position="113"/>
    </location>
</feature>
<accession>A0A160FJK6</accession>
<organism evidence="6 7">
    <name type="scientific">Paraburkholderia phytofirmans OLGA172</name>
    <dbReference type="NCBI Taxonomy" id="1417228"/>
    <lineage>
        <taxon>Bacteria</taxon>
        <taxon>Pseudomonadati</taxon>
        <taxon>Pseudomonadota</taxon>
        <taxon>Betaproteobacteria</taxon>
        <taxon>Burkholderiales</taxon>
        <taxon>Burkholderiaceae</taxon>
        <taxon>Paraburkholderia</taxon>
    </lineage>
</organism>
<proteinExistence type="inferred from homology"/>
<dbReference type="Pfam" id="PF03466">
    <property type="entry name" value="LysR_substrate"/>
    <property type="match status" value="1"/>
</dbReference>
<evidence type="ECO:0000256" key="2">
    <source>
        <dbReference type="ARBA" id="ARBA00023015"/>
    </source>
</evidence>
<dbReference type="STRING" id="1804984.AYM40_06835"/>
<dbReference type="GO" id="GO:0032993">
    <property type="term" value="C:protein-DNA complex"/>
    <property type="evidence" value="ECO:0007669"/>
    <property type="project" value="TreeGrafter"/>
</dbReference>
<keyword evidence="7" id="KW-1185">Reference proteome</keyword>
<keyword evidence="3" id="KW-0238">DNA-binding</keyword>
<comment type="similarity">
    <text evidence="1">Belongs to the LysR transcriptional regulatory family.</text>
</comment>
<dbReference type="Gene3D" id="3.40.190.10">
    <property type="entry name" value="Periplasmic binding protein-like II"/>
    <property type="match status" value="2"/>
</dbReference>
<dbReference type="PANTHER" id="PTHR30346:SF17">
    <property type="entry name" value="LYSR FAMILY TRANSCRIPTIONAL REGULATOR"/>
    <property type="match status" value="1"/>
</dbReference>
<evidence type="ECO:0000313" key="6">
    <source>
        <dbReference type="EMBL" id="ANB72118.1"/>
    </source>
</evidence>
<name>A0A160FJK6_9BURK</name>
<evidence type="ECO:0000313" key="7">
    <source>
        <dbReference type="Proteomes" id="UP000076852"/>
    </source>
</evidence>
<reference evidence="6 7" key="1">
    <citation type="journal article" date="2016" name="Gene">
        <title>PacBio SMRT assembly of a complex multi-replicon genome reveals chlorocatechol degradative operon in a region of genome plasticity.</title>
        <authorList>
            <person name="Ricker N."/>
            <person name="Shen S.Y."/>
            <person name="Goordial J."/>
            <person name="Jin S."/>
            <person name="Fulthorpe R.R."/>
        </authorList>
    </citation>
    <scope>NUCLEOTIDE SEQUENCE [LARGE SCALE GENOMIC DNA]</scope>
    <source>
        <strain evidence="6 7">OLGA172</strain>
    </source>
</reference>
<evidence type="ECO:0000256" key="4">
    <source>
        <dbReference type="ARBA" id="ARBA00023163"/>
    </source>
</evidence>
<dbReference type="KEGG" id="buz:AYM40_06835"/>
<gene>
    <name evidence="6" type="ORF">AYM40_06835</name>
</gene>
<dbReference type="GO" id="GO:0003700">
    <property type="term" value="F:DNA-binding transcription factor activity"/>
    <property type="evidence" value="ECO:0007669"/>
    <property type="project" value="TreeGrafter"/>
</dbReference>
<dbReference type="Proteomes" id="UP000076852">
    <property type="component" value="Chromosome 1"/>
</dbReference>